<feature type="domain" description="Ribosome recycling factor" evidence="7">
    <location>
        <begin position="18"/>
        <end position="180"/>
    </location>
</feature>
<dbReference type="InterPro" id="IPR002661">
    <property type="entry name" value="Ribosome_recyc_fac"/>
</dbReference>
<protein>
    <recommendedName>
        <fullName evidence="6">Ribosome-recycling factor</fullName>
        <shortName evidence="6">RRF</shortName>
    </recommendedName>
    <alternativeName>
        <fullName evidence="6">Ribosome-releasing factor</fullName>
    </alternativeName>
</protein>
<dbReference type="AlphaFoldDB" id="A0A0U5JF98"/>
<dbReference type="Pfam" id="PF01765">
    <property type="entry name" value="RRF"/>
    <property type="match status" value="1"/>
</dbReference>
<dbReference type="GO" id="GO:0043023">
    <property type="term" value="F:ribosomal large subunit binding"/>
    <property type="evidence" value="ECO:0007669"/>
    <property type="project" value="TreeGrafter"/>
</dbReference>
<dbReference type="HAMAP" id="MF_00040">
    <property type="entry name" value="RRF"/>
    <property type="match status" value="1"/>
</dbReference>
<evidence type="ECO:0000256" key="5">
    <source>
        <dbReference type="ARBA" id="ARBA00025050"/>
    </source>
</evidence>
<dbReference type="Gene3D" id="1.10.132.20">
    <property type="entry name" value="Ribosome-recycling factor"/>
    <property type="match status" value="1"/>
</dbReference>
<evidence type="ECO:0000259" key="7">
    <source>
        <dbReference type="Pfam" id="PF01765"/>
    </source>
</evidence>
<dbReference type="NCBIfam" id="TIGR00496">
    <property type="entry name" value="frr"/>
    <property type="match status" value="1"/>
</dbReference>
<keyword evidence="9" id="KW-1185">Reference proteome</keyword>
<dbReference type="FunFam" id="3.30.1360.40:FF:000001">
    <property type="entry name" value="Ribosome-recycling factor"/>
    <property type="match status" value="1"/>
</dbReference>
<dbReference type="KEGG" id="pnl:PNK_2248"/>
<evidence type="ECO:0000256" key="2">
    <source>
        <dbReference type="ARBA" id="ARBA00005912"/>
    </source>
</evidence>
<accession>A0A0U5JF98</accession>
<reference evidence="9" key="1">
    <citation type="submission" date="2015-09" db="EMBL/GenBank/DDBJ databases">
        <authorList>
            <person name="Bertelli C."/>
        </authorList>
    </citation>
    <scope>NUCLEOTIDE SEQUENCE [LARGE SCALE GENOMIC DNA]</scope>
    <source>
        <strain evidence="9">KNic</strain>
    </source>
</reference>
<dbReference type="CDD" id="cd00520">
    <property type="entry name" value="RRF"/>
    <property type="match status" value="1"/>
</dbReference>
<dbReference type="PANTHER" id="PTHR20982">
    <property type="entry name" value="RIBOSOME RECYCLING FACTOR"/>
    <property type="match status" value="1"/>
</dbReference>
<sequence>MSILDQTRAKMLAAIEHLKNDLKNIRTGRANPGIVEHVMVEVYGSPMRLKDIASISAPEARQLLITPFDPQNANTVGKAIEKANLGLMPIVDGHAIRIKIPPMTEEIRKKMAKICHEEKEKTKVSIRNIRRDSNELARKQKADGDIAEDAMKKLEKSIQELTDKFCKEADELAEKKEKEISTI</sequence>
<keyword evidence="3 6" id="KW-0963">Cytoplasm</keyword>
<dbReference type="EMBL" id="LN879502">
    <property type="protein sequence ID" value="CUI17847.1"/>
    <property type="molecule type" value="Genomic_DNA"/>
</dbReference>
<dbReference type="FunFam" id="1.10.132.20:FF:000001">
    <property type="entry name" value="Ribosome-recycling factor"/>
    <property type="match status" value="1"/>
</dbReference>
<dbReference type="InterPro" id="IPR036191">
    <property type="entry name" value="RRF_sf"/>
</dbReference>
<dbReference type="Proteomes" id="UP000069902">
    <property type="component" value="Chromosome cPNK"/>
</dbReference>
<dbReference type="InParanoid" id="A0A0U5JF98"/>
<dbReference type="PANTHER" id="PTHR20982:SF3">
    <property type="entry name" value="MITOCHONDRIAL RIBOSOME RECYCLING FACTOR PSEUDO 1"/>
    <property type="match status" value="1"/>
</dbReference>
<keyword evidence="4 6" id="KW-0648">Protein biosynthesis</keyword>
<comment type="similarity">
    <text evidence="2 6">Belongs to the RRF family.</text>
</comment>
<dbReference type="Gene3D" id="3.30.1360.40">
    <property type="match status" value="1"/>
</dbReference>
<dbReference type="FunCoup" id="A0A0U5JF98">
    <property type="interactions" value="438"/>
</dbReference>
<dbReference type="RefSeq" id="WP_059062083.1">
    <property type="nucleotide sequence ID" value="NZ_LN879502.1"/>
</dbReference>
<evidence type="ECO:0000313" key="8">
    <source>
        <dbReference type="EMBL" id="CUI17847.1"/>
    </source>
</evidence>
<evidence type="ECO:0000256" key="3">
    <source>
        <dbReference type="ARBA" id="ARBA00022490"/>
    </source>
</evidence>
<name>A0A0U5JF98_9BACT</name>
<dbReference type="STRING" id="389348.PNK_2248"/>
<comment type="subcellular location">
    <subcellularLocation>
        <location evidence="1 6">Cytoplasm</location>
    </subcellularLocation>
</comment>
<evidence type="ECO:0000256" key="6">
    <source>
        <dbReference type="HAMAP-Rule" id="MF_00040"/>
    </source>
</evidence>
<comment type="function">
    <text evidence="5 6">Responsible for the release of ribosomes from messenger RNA at the termination of protein biosynthesis. May increase the efficiency of translation by recycling ribosomes from one round of translation to another.</text>
</comment>
<gene>
    <name evidence="6 8" type="primary">frr</name>
    <name evidence="8" type="ORF">PNK_2248</name>
</gene>
<dbReference type="InterPro" id="IPR023584">
    <property type="entry name" value="Ribosome_recyc_fac_dom"/>
</dbReference>
<dbReference type="SUPFAM" id="SSF55194">
    <property type="entry name" value="Ribosome recycling factor, RRF"/>
    <property type="match status" value="1"/>
</dbReference>
<dbReference type="GO" id="GO:0005737">
    <property type="term" value="C:cytoplasm"/>
    <property type="evidence" value="ECO:0007669"/>
    <property type="project" value="UniProtKB-SubCell"/>
</dbReference>
<evidence type="ECO:0000256" key="1">
    <source>
        <dbReference type="ARBA" id="ARBA00004496"/>
    </source>
</evidence>
<dbReference type="GO" id="GO:0006415">
    <property type="term" value="P:translational termination"/>
    <property type="evidence" value="ECO:0007669"/>
    <property type="project" value="UniProtKB-UniRule"/>
</dbReference>
<evidence type="ECO:0000313" key="9">
    <source>
        <dbReference type="Proteomes" id="UP000069902"/>
    </source>
</evidence>
<evidence type="ECO:0000256" key="4">
    <source>
        <dbReference type="ARBA" id="ARBA00022917"/>
    </source>
</evidence>
<dbReference type="PATRIC" id="fig|389348.3.peg.2524"/>
<proteinExistence type="inferred from homology"/>
<organism evidence="8 9">
    <name type="scientific">Candidatus Protochlamydia naegleriophila</name>
    <dbReference type="NCBI Taxonomy" id="389348"/>
    <lineage>
        <taxon>Bacteria</taxon>
        <taxon>Pseudomonadati</taxon>
        <taxon>Chlamydiota</taxon>
        <taxon>Chlamydiia</taxon>
        <taxon>Parachlamydiales</taxon>
        <taxon>Parachlamydiaceae</taxon>
        <taxon>Candidatus Protochlamydia</taxon>
    </lineage>
</organism>